<evidence type="ECO:0000259" key="5">
    <source>
        <dbReference type="Pfam" id="PF03865"/>
    </source>
</evidence>
<organism evidence="7 8">
    <name type="scientific">Actomonas aquatica</name>
    <dbReference type="NCBI Taxonomy" id="2866162"/>
    <lineage>
        <taxon>Bacteria</taxon>
        <taxon>Pseudomonadati</taxon>
        <taxon>Verrucomicrobiota</taxon>
        <taxon>Opitutia</taxon>
        <taxon>Opitutales</taxon>
        <taxon>Opitutaceae</taxon>
        <taxon>Actomonas</taxon>
    </lineage>
</organism>
<keyword evidence="3" id="KW-0998">Cell outer membrane</keyword>
<protein>
    <submittedName>
        <fullName evidence="7">ShlB/FhaC/HecB family hemolysin secretion/activation protein</fullName>
    </submittedName>
</protein>
<dbReference type="Pfam" id="PF08479">
    <property type="entry name" value="POTRA_2"/>
    <property type="match status" value="1"/>
</dbReference>
<feature type="signal peptide" evidence="4">
    <location>
        <begin position="1"/>
        <end position="26"/>
    </location>
</feature>
<evidence type="ECO:0000313" key="7">
    <source>
        <dbReference type="EMBL" id="WRQ89863.1"/>
    </source>
</evidence>
<dbReference type="Proteomes" id="UP000738431">
    <property type="component" value="Chromosome"/>
</dbReference>
<dbReference type="PANTHER" id="PTHR34597">
    <property type="entry name" value="SLR1661 PROTEIN"/>
    <property type="match status" value="1"/>
</dbReference>
<dbReference type="InterPro" id="IPR051544">
    <property type="entry name" value="TPS_OM_transporter"/>
</dbReference>
<feature type="domain" description="Haemolysin activator HlyB C-terminal" evidence="5">
    <location>
        <begin position="205"/>
        <end position="532"/>
    </location>
</feature>
<keyword evidence="8" id="KW-1185">Reference proteome</keyword>
<proteinExistence type="predicted"/>
<keyword evidence="1" id="KW-0472">Membrane</keyword>
<evidence type="ECO:0000259" key="6">
    <source>
        <dbReference type="Pfam" id="PF08479"/>
    </source>
</evidence>
<evidence type="ECO:0000256" key="3">
    <source>
        <dbReference type="ARBA" id="ARBA00023237"/>
    </source>
</evidence>
<dbReference type="PANTHER" id="PTHR34597:SF3">
    <property type="entry name" value="OUTER MEMBRANE TRANSPORTER CDIB"/>
    <property type="match status" value="1"/>
</dbReference>
<dbReference type="EMBL" id="CP139781">
    <property type="protein sequence ID" value="WRQ89863.1"/>
    <property type="molecule type" value="Genomic_DNA"/>
</dbReference>
<keyword evidence="4" id="KW-0732">Signal</keyword>
<evidence type="ECO:0000256" key="1">
    <source>
        <dbReference type="ARBA" id="ARBA00022452"/>
    </source>
</evidence>
<keyword evidence="1" id="KW-1134">Transmembrane beta strand</keyword>
<dbReference type="InterPro" id="IPR013686">
    <property type="entry name" value="Polypept-transport_assoc_ShlB"/>
</dbReference>
<evidence type="ECO:0000256" key="2">
    <source>
        <dbReference type="ARBA" id="ARBA00022692"/>
    </source>
</evidence>
<reference evidence="7 8" key="1">
    <citation type="submission" date="2021-08" db="EMBL/GenBank/DDBJ databases">
        <authorList>
            <person name="Zhang D."/>
            <person name="Zhang A."/>
            <person name="Wang L."/>
        </authorList>
    </citation>
    <scope>NUCLEOTIDE SEQUENCE [LARGE SCALE GENOMIC DNA]</scope>
    <source>
        <strain evidence="7 8">WL0086</strain>
    </source>
</reference>
<dbReference type="Pfam" id="PF03865">
    <property type="entry name" value="ShlB"/>
    <property type="match status" value="1"/>
</dbReference>
<dbReference type="InterPro" id="IPR005565">
    <property type="entry name" value="Hemolysn_activator_HlyB_C"/>
</dbReference>
<keyword evidence="2" id="KW-0812">Transmembrane</keyword>
<feature type="domain" description="Polypeptide-transport-associated ShlB-type" evidence="6">
    <location>
        <begin position="73"/>
        <end position="143"/>
    </location>
</feature>
<evidence type="ECO:0000313" key="8">
    <source>
        <dbReference type="Proteomes" id="UP000738431"/>
    </source>
</evidence>
<feature type="chain" id="PRO_5045820310" evidence="4">
    <location>
        <begin position="27"/>
        <end position="572"/>
    </location>
</feature>
<name>A0ABZ1CDU9_9BACT</name>
<dbReference type="Gene3D" id="2.40.160.50">
    <property type="entry name" value="membrane protein fhac: a member of the omp85/tpsb transporter family"/>
    <property type="match status" value="1"/>
</dbReference>
<accession>A0ABZ1CDU9</accession>
<sequence length="572" mass="61575">MFSSFLRPLLLALALTGGLTVLRAQEADTPILSPELRLSARPDETVILPALRGVRLVNDPAQVEATGASREGGIRLDGVATLTEADLAGVADAMLGEPASRESLERLRAIVRGMLTLQGHPFSVVYAPPQDVTDGVVHYVVMESSLGQVRVEGNRHFPEASYLSRFDFAPGAGVDAAALRAGVDRLNRNSFRNVATRVEAGAEPGTTDIVIQVQDRLPWRVFGGYSNTGTQTTTEDRLSAGVNWGNALGLGHMATLQWSSDLEAEHSRSLSGNYTADLAGNRSLSFFGAYSEIESVPNGGFSQEGMSWQAGLQLDQPLRDLGSRYTHGLQFGADFKVSDNNLEFALPPFVIPISDNLTHIAQVRAQYRGTLSDDWGATTWGLRLTASPGGLTDHNGDGAFRGSRAGAKARYAYASMDVFRETSLAALLPGASWTVRGELQVSTNNLLGSEQYSAGGSGSVRGYEQGEVVGDNALFFSQELRLPTVHPARSLLKAGLRDGLTPYLFHDYARVWNVDRLPGERTYNLHSVGIGFTYQLTAHANVRVAHGWQLRDSGSSDTGDNSRLHVAANVSF</sequence>
<dbReference type="Gene3D" id="3.10.20.310">
    <property type="entry name" value="membrane protein fhac"/>
    <property type="match status" value="1"/>
</dbReference>
<gene>
    <name evidence="7" type="ORF">K1X11_010640</name>
</gene>
<dbReference type="RefSeq" id="WP_221032320.1">
    <property type="nucleotide sequence ID" value="NZ_CP139781.1"/>
</dbReference>
<reference evidence="7 8" key="2">
    <citation type="submission" date="2023-12" db="EMBL/GenBank/DDBJ databases">
        <title>Description of an unclassified Opitutus bacterium of Verrucomicrobiota.</title>
        <authorList>
            <person name="Zhang D.-F."/>
        </authorList>
    </citation>
    <scope>NUCLEOTIDE SEQUENCE [LARGE SCALE GENOMIC DNA]</scope>
    <source>
        <strain evidence="7 8">WL0086</strain>
    </source>
</reference>
<evidence type="ECO:0000256" key="4">
    <source>
        <dbReference type="SAM" id="SignalP"/>
    </source>
</evidence>